<reference evidence="3 4" key="1">
    <citation type="submission" date="2013-12" db="EMBL/GenBank/DDBJ databases">
        <authorList>
            <person name="Brown-Elliot B."/>
            <person name="Wallace R."/>
            <person name="Lenaerts A."/>
            <person name="Ordway D."/>
            <person name="DeGroote M.A."/>
            <person name="Parker T."/>
            <person name="Sizemore C."/>
            <person name="Tallon L.J."/>
            <person name="Sadzewicz L.K."/>
            <person name="Sengamalay N."/>
            <person name="Fraser C.M."/>
            <person name="Hine E."/>
            <person name="Shefchek K.A."/>
            <person name="Das S.P."/>
            <person name="Tettelin H."/>
        </authorList>
    </citation>
    <scope>NUCLEOTIDE SEQUENCE [LARGE SCALE GENOMIC DNA]</scope>
    <source>
        <strain evidence="3 4">662</strain>
    </source>
</reference>
<dbReference type="InterPro" id="IPR054309">
    <property type="entry name" value="NorB_cytochrome_c-like"/>
</dbReference>
<organism evidence="3 4">
    <name type="scientific">Mycobacterium kansasii 662</name>
    <dbReference type="NCBI Taxonomy" id="1299326"/>
    <lineage>
        <taxon>Bacteria</taxon>
        <taxon>Bacillati</taxon>
        <taxon>Actinomycetota</taxon>
        <taxon>Actinomycetes</taxon>
        <taxon>Mycobacteriales</taxon>
        <taxon>Mycobacteriaceae</taxon>
        <taxon>Mycobacterium</taxon>
    </lineage>
</organism>
<dbReference type="EMBL" id="JAOA01000004">
    <property type="protein sequence ID" value="EUA17737.1"/>
    <property type="molecule type" value="Genomic_DNA"/>
</dbReference>
<sequence>MATDDVADQLRAQGVGRPPRSGGHRIPDQPLQPRYQDAGVHRPPGRGVRAIQNHYAAYFGENSTNNGLLPQLITDKAQIRDLTAFFAWTAWAAAGERPATSNSYTNNWAGRAARRQRSDRQR</sequence>
<feature type="region of interest" description="Disordered" evidence="1">
    <location>
        <begin position="98"/>
        <end position="122"/>
    </location>
</feature>
<accession>X7ZDW0</accession>
<feature type="region of interest" description="Disordered" evidence="1">
    <location>
        <begin position="1"/>
        <end position="46"/>
    </location>
</feature>
<dbReference type="AlphaFoldDB" id="X7ZDW0"/>
<evidence type="ECO:0000256" key="1">
    <source>
        <dbReference type="SAM" id="MobiDB-lite"/>
    </source>
</evidence>
<evidence type="ECO:0000259" key="2">
    <source>
        <dbReference type="Pfam" id="PF22085"/>
    </source>
</evidence>
<gene>
    <name evidence="3" type="ORF">I545_3034</name>
</gene>
<dbReference type="Proteomes" id="UP000020561">
    <property type="component" value="Unassembled WGS sequence"/>
</dbReference>
<evidence type="ECO:0000313" key="4">
    <source>
        <dbReference type="Proteomes" id="UP000020561"/>
    </source>
</evidence>
<proteinExistence type="predicted"/>
<feature type="domain" description="Nitric oxide reductase subunit B cytochrome c-like" evidence="2">
    <location>
        <begin position="46"/>
        <end position="108"/>
    </location>
</feature>
<evidence type="ECO:0000313" key="3">
    <source>
        <dbReference type="EMBL" id="EUA17737.1"/>
    </source>
</evidence>
<protein>
    <recommendedName>
        <fullName evidence="2">Nitric oxide reductase subunit B cytochrome c-like domain-containing protein</fullName>
    </recommendedName>
</protein>
<comment type="caution">
    <text evidence="3">The sequence shown here is derived from an EMBL/GenBank/DDBJ whole genome shotgun (WGS) entry which is preliminary data.</text>
</comment>
<feature type="compositionally biased region" description="Polar residues" evidence="1">
    <location>
        <begin position="99"/>
        <end position="108"/>
    </location>
</feature>
<dbReference type="Pfam" id="PF22085">
    <property type="entry name" value="NorB_cytochrome_c-like"/>
    <property type="match status" value="1"/>
</dbReference>
<name>X7ZDW0_MYCKA</name>